<dbReference type="InterPro" id="IPR006680">
    <property type="entry name" value="Amidohydro-rel"/>
</dbReference>
<accession>A0AA35WQG7</accession>
<keyword evidence="2" id="KW-0210">Decarboxylase</keyword>
<dbReference type="GO" id="GO:1904985">
    <property type="term" value="P:negative regulation of quinolinate biosynthetic process"/>
    <property type="evidence" value="ECO:0007669"/>
    <property type="project" value="UniProtKB-UniRule"/>
</dbReference>
<comment type="function">
    <text evidence="2">Converts alpha-amino-beta-carboxymuconate-epsilon-semialdehyde (ACMS) to alpha-aminomuconate semialdehyde (AMS).</text>
</comment>
<feature type="domain" description="Amidohydrolase-related" evidence="3">
    <location>
        <begin position="27"/>
        <end position="356"/>
    </location>
</feature>
<evidence type="ECO:0000259" key="3">
    <source>
        <dbReference type="Pfam" id="PF04909"/>
    </source>
</evidence>
<dbReference type="GO" id="GO:0019748">
    <property type="term" value="P:secondary metabolic process"/>
    <property type="evidence" value="ECO:0007669"/>
    <property type="project" value="TreeGrafter"/>
</dbReference>
<gene>
    <name evidence="4" type="ORF">GBAR_LOCUS13409</name>
</gene>
<dbReference type="EMBL" id="CASHTH010001982">
    <property type="protein sequence ID" value="CAI8022900.1"/>
    <property type="molecule type" value="Genomic_DNA"/>
</dbReference>
<dbReference type="PANTHER" id="PTHR21240:SF28">
    <property type="entry name" value="ISO-OROTATE DECARBOXYLASE (EUROFUNG)"/>
    <property type="match status" value="1"/>
</dbReference>
<sequence>MEIKDTPNFVQAGVKAIDCDIHNEVPTLQTLFPYMSDFWCDYCSTSGFRGPDANDYPRQAPLTTHPDAPSPWDMDLEHVREHLLDAWNLEYGILNCAYRVQSVHNPDLAAAMAQAVNDWQIEHWLDPEPRLRASLVIPSQLPDLAAKEIERVGDHPGFVQAILPVRSRIPYGNRIYHPIYETAVRKNIAIGIQYGGAPGNQPSATGWPSTFLEEYSGMTQVFQAQVISLVAEGVFDQFPELRVVLIESGFTWLPAVMWRIDKEWRSLRNNTPWLKRPPSEYMRKHIRFTLQPIDSPPTPKQLLQIIGQLESDEMLMFSTDYPHWQFNTPNDAFPAELPGSLARKILHENARAFYQL</sequence>
<keyword evidence="1 2" id="KW-0456">Lyase</keyword>
<evidence type="ECO:0000256" key="1">
    <source>
        <dbReference type="ARBA" id="ARBA00023239"/>
    </source>
</evidence>
<evidence type="ECO:0000256" key="2">
    <source>
        <dbReference type="RuleBase" id="RU366045"/>
    </source>
</evidence>
<dbReference type="PANTHER" id="PTHR21240">
    <property type="entry name" value="2-AMINO-3-CARBOXYLMUCONATE-6-SEMIALDEHYDE DECARBOXYLASE"/>
    <property type="match status" value="1"/>
</dbReference>
<reference evidence="4" key="1">
    <citation type="submission" date="2023-03" db="EMBL/GenBank/DDBJ databases">
        <authorList>
            <person name="Steffen K."/>
            <person name="Cardenas P."/>
        </authorList>
    </citation>
    <scope>NUCLEOTIDE SEQUENCE</scope>
</reference>
<comment type="caution">
    <text evidence="4">The sequence shown here is derived from an EMBL/GenBank/DDBJ whole genome shotgun (WGS) entry which is preliminary data.</text>
</comment>
<dbReference type="InterPro" id="IPR032466">
    <property type="entry name" value="Metal_Hydrolase"/>
</dbReference>
<dbReference type="Proteomes" id="UP001174909">
    <property type="component" value="Unassembled WGS sequence"/>
</dbReference>
<organism evidence="4 5">
    <name type="scientific">Geodia barretti</name>
    <name type="common">Barrett's horny sponge</name>
    <dbReference type="NCBI Taxonomy" id="519541"/>
    <lineage>
        <taxon>Eukaryota</taxon>
        <taxon>Metazoa</taxon>
        <taxon>Porifera</taxon>
        <taxon>Demospongiae</taxon>
        <taxon>Heteroscleromorpha</taxon>
        <taxon>Tetractinellida</taxon>
        <taxon>Astrophorina</taxon>
        <taxon>Geodiidae</taxon>
        <taxon>Geodia</taxon>
    </lineage>
</organism>
<dbReference type="AlphaFoldDB" id="A0AA35WQG7"/>
<dbReference type="InterPro" id="IPR032465">
    <property type="entry name" value="ACMSD"/>
</dbReference>
<evidence type="ECO:0000313" key="5">
    <source>
        <dbReference type="Proteomes" id="UP001174909"/>
    </source>
</evidence>
<keyword evidence="5" id="KW-1185">Reference proteome</keyword>
<dbReference type="Gene3D" id="3.20.20.140">
    <property type="entry name" value="Metal-dependent hydrolases"/>
    <property type="match status" value="1"/>
</dbReference>
<dbReference type="GO" id="GO:0001760">
    <property type="term" value="F:aminocarboxymuconate-semialdehyde decarboxylase activity"/>
    <property type="evidence" value="ECO:0007669"/>
    <property type="project" value="UniProtKB-UniRule"/>
</dbReference>
<dbReference type="SUPFAM" id="SSF51556">
    <property type="entry name" value="Metallo-dependent hydrolases"/>
    <property type="match status" value="1"/>
</dbReference>
<comment type="catalytic activity">
    <reaction evidence="2">
        <text>2-amino-3-carboxymuconate 6-semialdehyde + H(+) = 2-aminomuconate 6-semialdehyde + CO2</text>
        <dbReference type="Rhea" id="RHEA:16557"/>
        <dbReference type="ChEBI" id="CHEBI:15378"/>
        <dbReference type="ChEBI" id="CHEBI:16526"/>
        <dbReference type="ChEBI" id="CHEBI:77634"/>
        <dbReference type="ChEBI" id="CHEBI:77803"/>
        <dbReference type="EC" id="4.1.1.45"/>
    </reaction>
</comment>
<comment type="subunit">
    <text evidence="2">Monomer.</text>
</comment>
<evidence type="ECO:0000313" key="4">
    <source>
        <dbReference type="EMBL" id="CAI8022900.1"/>
    </source>
</evidence>
<dbReference type="EC" id="4.1.1.45" evidence="2"/>
<dbReference type="GO" id="GO:0016787">
    <property type="term" value="F:hydrolase activity"/>
    <property type="evidence" value="ECO:0007669"/>
    <property type="project" value="InterPro"/>
</dbReference>
<proteinExistence type="inferred from homology"/>
<comment type="similarity">
    <text evidence="2">Belongs to the metallo-dependent hydrolases superfamily.</text>
</comment>
<dbReference type="Pfam" id="PF04909">
    <property type="entry name" value="Amidohydro_2"/>
    <property type="match status" value="1"/>
</dbReference>
<dbReference type="GO" id="GO:0005829">
    <property type="term" value="C:cytosol"/>
    <property type="evidence" value="ECO:0007669"/>
    <property type="project" value="UniProtKB-UniRule"/>
</dbReference>
<comment type="pathway">
    <text evidence="2">Secondary metabolite metabolism; quinolate metabolism.</text>
</comment>
<protein>
    <recommendedName>
        <fullName evidence="2">2-amino-3-carboxymuconate-6-semialdehyde decarboxylase</fullName>
        <ecNumber evidence="2">4.1.1.45</ecNumber>
    </recommendedName>
    <alternativeName>
        <fullName evidence="2">Picolinate carboxylase</fullName>
    </alternativeName>
</protein>
<name>A0AA35WQG7_GEOBA</name>